<protein>
    <submittedName>
        <fullName evidence="2">Uncharacterized protein</fullName>
    </submittedName>
</protein>
<evidence type="ECO:0000313" key="2">
    <source>
        <dbReference type="EMBL" id="WAR04764.1"/>
    </source>
</evidence>
<reference evidence="2" key="1">
    <citation type="submission" date="2022-11" db="EMBL/GenBank/DDBJ databases">
        <title>Centuries of genome instability and evolution in soft-shell clam transmissible cancer (bioRxiv).</title>
        <authorList>
            <person name="Hart S.F.M."/>
            <person name="Yonemitsu M.A."/>
            <person name="Giersch R.M."/>
            <person name="Beal B.F."/>
            <person name="Arriagada G."/>
            <person name="Davis B.W."/>
            <person name="Ostrander E.A."/>
            <person name="Goff S.P."/>
            <person name="Metzger M.J."/>
        </authorList>
    </citation>
    <scope>NUCLEOTIDE SEQUENCE</scope>
    <source>
        <strain evidence="2">MELC-2E11</strain>
        <tissue evidence="2">Siphon/mantle</tissue>
    </source>
</reference>
<dbReference type="EMBL" id="CP111016">
    <property type="protein sequence ID" value="WAR04764.1"/>
    <property type="molecule type" value="Genomic_DNA"/>
</dbReference>
<dbReference type="Proteomes" id="UP001164746">
    <property type="component" value="Chromosome 5"/>
</dbReference>
<keyword evidence="1" id="KW-0472">Membrane</keyword>
<evidence type="ECO:0000256" key="1">
    <source>
        <dbReference type="SAM" id="Phobius"/>
    </source>
</evidence>
<accession>A0ABY7E6I3</accession>
<keyword evidence="3" id="KW-1185">Reference proteome</keyword>
<proteinExistence type="predicted"/>
<feature type="transmembrane region" description="Helical" evidence="1">
    <location>
        <begin position="21"/>
        <end position="42"/>
    </location>
</feature>
<keyword evidence="1" id="KW-0812">Transmembrane</keyword>
<keyword evidence="1" id="KW-1133">Transmembrane helix</keyword>
<gene>
    <name evidence="2" type="ORF">MAR_020133</name>
</gene>
<evidence type="ECO:0000313" key="3">
    <source>
        <dbReference type="Proteomes" id="UP001164746"/>
    </source>
</evidence>
<feature type="non-terminal residue" evidence="2">
    <location>
        <position position="1"/>
    </location>
</feature>
<name>A0ABY7E6I3_MYAAR</name>
<sequence>FLERETMFRVVSECDGSQRRLAAFLLVVVVLEVTFICCFIHHEHANARDELNRKRCAMETRGRGKVAQEASSAHFTLGNDERVMRSSYQTDFGGILPSAGAVPEHCKWFSSTRIDFGHVTAQDRQAAYEMSRSDFRATKELQIRDLGLLRDNHSAPAFSKYRQDYRPSAYCMPQMLDVIRLSERAHKLAVKRNAWMISEARSAFRWPSAARVKLPSHIRSRSQTA</sequence>
<organism evidence="2 3">
    <name type="scientific">Mya arenaria</name>
    <name type="common">Soft-shell clam</name>
    <dbReference type="NCBI Taxonomy" id="6604"/>
    <lineage>
        <taxon>Eukaryota</taxon>
        <taxon>Metazoa</taxon>
        <taxon>Spiralia</taxon>
        <taxon>Lophotrochozoa</taxon>
        <taxon>Mollusca</taxon>
        <taxon>Bivalvia</taxon>
        <taxon>Autobranchia</taxon>
        <taxon>Heteroconchia</taxon>
        <taxon>Euheterodonta</taxon>
        <taxon>Imparidentia</taxon>
        <taxon>Neoheterodontei</taxon>
        <taxon>Myida</taxon>
        <taxon>Myoidea</taxon>
        <taxon>Myidae</taxon>
        <taxon>Mya</taxon>
    </lineage>
</organism>